<keyword evidence="5" id="KW-0175">Coiled coil</keyword>
<dbReference type="PROSITE" id="PS51180">
    <property type="entry name" value="BRO1"/>
    <property type="match status" value="1"/>
</dbReference>
<keyword evidence="3" id="KW-0963">Cytoplasm</keyword>
<sequence>MDGIPRVPMIAPEIKVADGPLPDNFAEKLRVHIVTNYQDDPRKYANSFTELNSMRTRFTRTVPVDVELICLMKRYYAQMIGVKKRFPMEENDFLAVPFSWADRALDMPNSLTFEDINFELCCIMFNIGSAHAIIAANEERKDLDSIKNAFTHFQCAAYPIQFLRDQMGCGRYTASPDFENSLLTFYLNILLAQAQECILEKSMIDQRKPLVIARIAYHLHEVYKSCLHHLDTSPVAEFISHGKYRNWSGLCSVKMELYGALGYFYMGQKAEDDKKFGLRLAYFAHALTLIKSACKTAGKECSADLAESVKFAYDVIFQREGNARRENDFIYHERPPKPEELEIEGVVLVKPISFDPTDPSVAGEDLFKSLLPIDVVKSISLYDEEKSKFKREVLSHVENKDRELENYLISLQLDQLHLDEPFDRVRLPDELLQCSAAFSTQPDSLPNLLQKFDRVTSMSSEAEKKLSDLSHRLKKLEDPTLSKDEGFRTISAKIEELYSHHQKAKANNAELQRAMASHSGNLKMLAMPLNELTRYVCGEYVDPMEHDEGKNLRKILSKVDEMRQQRSKFIQTLSEDLERDEIDRKALAERDLDPAKLFERELKKHTKIVDLTKQNLSAQDNILKALTEANANFAEFRRQIFESNEQRALQSLTIVTAFQVFNDVVDKTDKALQFYSQLTTLVSALSQGVENIEAIKEKERQEKERLVAEKRNAMEAANTLKEFAFAPGSDVSHNVSKPQQTNPQDPNIDPTRRNESVTGQTRRPRLGDYMSYYRNKISGETTGGAPAPTEQYSPQTQIYNPAPHSNEFLPSGYPGQISAAQMYTQNPVPPPHYKPRAPQIDTMAHGTVTSQVPSPLPHSQAFSASTIPRPYQTDMPQNTVISHSGDMTPQPPYSAYGNSTNHQITSAVYPPQVLTPGMNSTSCTQFTPAMSHQQQLPPQNQTPFRAPPQIPHQTNYSTQIPSRMPPQPPTIPASHQNRPPQLYAQISGSSQDQMAQIPGMNQSHDQLQSNIGSHQYFGSQATTIPPPTSPAPTTVTSAIPTAYSHASQAPTHGMSSGLHTPTSNPVSAANSTPSPWHQNVSRTNPYATHSRLNNVDVNTQVFSSAQMPIPASIPNSQSLISNTVSQAAVSANISGMLQNQPNLAQNPHISTPQAVSQTNQLIMTGFETYSTISRPTNTTETYQQSSTNLPSNIPQTPSRIPSGQLQPTNTETPQAWPQSDICAPTLTKIPTIGDPKTTDPLQQSQAPNDEITSNAMGLISNFQEAEPHKSAFTEVKPIHKPDTSVNVPPGSQMSYMNPASMPRPAATVLPITRQQEQPQTLAAVPNADFGSQNRVGQTVTSIPDFLSQHPKNAPISGFQSTEQMAAQRTESRPSVNLADLLDPTKFEIGEGDKYKLQKQTLRKEFRNNGPEAKLPELDPNDPLNSLDPKYWLSKQ</sequence>
<dbReference type="GO" id="GO:0005768">
    <property type="term" value="C:endosome"/>
    <property type="evidence" value="ECO:0007669"/>
    <property type="project" value="UniProtKB-SubCell"/>
</dbReference>
<dbReference type="GO" id="GO:0045022">
    <property type="term" value="P:early endosome to late endosome transport"/>
    <property type="evidence" value="ECO:0007669"/>
    <property type="project" value="TreeGrafter"/>
</dbReference>
<feature type="compositionally biased region" description="Polar residues" evidence="6">
    <location>
        <begin position="731"/>
        <end position="745"/>
    </location>
</feature>
<dbReference type="GO" id="GO:0043328">
    <property type="term" value="P:protein transport to vacuole involved in ubiquitin-dependent protein catabolic process via the multivesicular body sorting pathway"/>
    <property type="evidence" value="ECO:0007669"/>
    <property type="project" value="TreeGrafter"/>
</dbReference>
<evidence type="ECO:0000313" key="9">
    <source>
        <dbReference type="Proteomes" id="UP001201812"/>
    </source>
</evidence>
<feature type="region of interest" description="Disordered" evidence="6">
    <location>
        <begin position="1403"/>
        <end position="1435"/>
    </location>
</feature>
<feature type="coiled-coil region" evidence="5">
    <location>
        <begin position="494"/>
        <end position="521"/>
    </location>
</feature>
<evidence type="ECO:0000256" key="4">
    <source>
        <dbReference type="ARBA" id="ARBA00022753"/>
    </source>
</evidence>
<keyword evidence="4" id="KW-0967">Endosome</keyword>
<feature type="domain" description="BRO1" evidence="7">
    <location>
        <begin position="8"/>
        <end position="404"/>
    </location>
</feature>
<comment type="subcellular location">
    <subcellularLocation>
        <location evidence="2">Cytoplasm</location>
    </subcellularLocation>
    <subcellularLocation>
        <location evidence="1">Endosome</location>
    </subcellularLocation>
</comment>
<gene>
    <name evidence="8" type="ORF">DdX_14051</name>
</gene>
<evidence type="ECO:0000256" key="6">
    <source>
        <dbReference type="SAM" id="MobiDB-lite"/>
    </source>
</evidence>
<evidence type="ECO:0000256" key="5">
    <source>
        <dbReference type="SAM" id="Coils"/>
    </source>
</evidence>
<dbReference type="Gene3D" id="1.20.140.50">
    <property type="entry name" value="alix/aip1 like domains"/>
    <property type="match status" value="1"/>
</dbReference>
<protein>
    <submittedName>
        <fullName evidence="8">BRO1-like domain-containing protein</fullName>
    </submittedName>
</protein>
<evidence type="ECO:0000256" key="1">
    <source>
        <dbReference type="ARBA" id="ARBA00004177"/>
    </source>
</evidence>
<reference evidence="8" key="1">
    <citation type="submission" date="2022-01" db="EMBL/GenBank/DDBJ databases">
        <title>Genome Sequence Resource for Two Populations of Ditylenchus destructor, the Migratory Endoparasitic Phytonematode.</title>
        <authorList>
            <person name="Zhang H."/>
            <person name="Lin R."/>
            <person name="Xie B."/>
        </authorList>
    </citation>
    <scope>NUCLEOTIDE SEQUENCE</scope>
    <source>
        <strain evidence="8">BazhouSP</strain>
    </source>
</reference>
<feature type="compositionally biased region" description="Polar residues" evidence="6">
    <location>
        <begin position="1178"/>
        <end position="1217"/>
    </location>
</feature>
<feature type="coiled-coil region" evidence="5">
    <location>
        <begin position="689"/>
        <end position="720"/>
    </location>
</feature>
<dbReference type="PANTHER" id="PTHR23030">
    <property type="entry name" value="PCD6 INTERACTING PROTEIN-RELATED"/>
    <property type="match status" value="1"/>
</dbReference>
<evidence type="ECO:0000313" key="8">
    <source>
        <dbReference type="EMBL" id="KAI1704697.1"/>
    </source>
</evidence>
<comment type="caution">
    <text evidence="8">The sequence shown here is derived from an EMBL/GenBank/DDBJ whole genome shotgun (WGS) entry which is preliminary data.</text>
</comment>
<evidence type="ECO:0000256" key="3">
    <source>
        <dbReference type="ARBA" id="ARBA00022490"/>
    </source>
</evidence>
<feature type="region of interest" description="Disordered" evidence="6">
    <location>
        <begin position="1347"/>
        <end position="1374"/>
    </location>
</feature>
<dbReference type="InterPro" id="IPR025304">
    <property type="entry name" value="ALIX_V_dom"/>
</dbReference>
<name>A0AAD4QVY1_9BILA</name>
<feature type="region of interest" description="Disordered" evidence="6">
    <location>
        <begin position="1178"/>
        <end position="1218"/>
    </location>
</feature>
<dbReference type="PANTHER" id="PTHR23030:SF30">
    <property type="entry name" value="TYROSINE-PROTEIN PHOSPHATASE NON-RECEPTOR TYPE 23"/>
    <property type="match status" value="1"/>
</dbReference>
<proteinExistence type="predicted"/>
<evidence type="ECO:0000256" key="2">
    <source>
        <dbReference type="ARBA" id="ARBA00004496"/>
    </source>
</evidence>
<keyword evidence="9" id="KW-1185">Reference proteome</keyword>
<dbReference type="Proteomes" id="UP001201812">
    <property type="component" value="Unassembled WGS sequence"/>
</dbReference>
<organism evidence="8 9">
    <name type="scientific">Ditylenchus destructor</name>
    <dbReference type="NCBI Taxonomy" id="166010"/>
    <lineage>
        <taxon>Eukaryota</taxon>
        <taxon>Metazoa</taxon>
        <taxon>Ecdysozoa</taxon>
        <taxon>Nematoda</taxon>
        <taxon>Chromadorea</taxon>
        <taxon>Rhabditida</taxon>
        <taxon>Tylenchina</taxon>
        <taxon>Tylenchomorpha</taxon>
        <taxon>Sphaerularioidea</taxon>
        <taxon>Anguinidae</taxon>
        <taxon>Anguininae</taxon>
        <taxon>Ditylenchus</taxon>
    </lineage>
</organism>
<accession>A0AAD4QVY1</accession>
<feature type="region of interest" description="Disordered" evidence="6">
    <location>
        <begin position="1046"/>
        <end position="1088"/>
    </location>
</feature>
<dbReference type="Pfam" id="PF03097">
    <property type="entry name" value="BRO1"/>
    <property type="match status" value="1"/>
</dbReference>
<evidence type="ECO:0000259" key="7">
    <source>
        <dbReference type="PROSITE" id="PS51180"/>
    </source>
</evidence>
<dbReference type="Pfam" id="PF13949">
    <property type="entry name" value="ALIX_LYPXL_bnd"/>
    <property type="match status" value="1"/>
</dbReference>
<dbReference type="EMBL" id="JAKKPZ010000064">
    <property type="protein sequence ID" value="KAI1704697.1"/>
    <property type="molecule type" value="Genomic_DNA"/>
</dbReference>
<dbReference type="Gene3D" id="1.25.40.280">
    <property type="entry name" value="alix/aip1 like domains"/>
    <property type="match status" value="1"/>
</dbReference>
<dbReference type="InterPro" id="IPR004328">
    <property type="entry name" value="BRO1_dom"/>
</dbReference>
<feature type="compositionally biased region" description="Polar residues" evidence="6">
    <location>
        <begin position="1357"/>
        <end position="1374"/>
    </location>
</feature>
<feature type="compositionally biased region" description="Polar residues" evidence="6">
    <location>
        <begin position="790"/>
        <end position="799"/>
    </location>
</feature>
<dbReference type="GO" id="GO:0032456">
    <property type="term" value="P:endocytic recycling"/>
    <property type="evidence" value="ECO:0007669"/>
    <property type="project" value="TreeGrafter"/>
</dbReference>
<dbReference type="SMART" id="SM01041">
    <property type="entry name" value="BRO1"/>
    <property type="match status" value="1"/>
</dbReference>
<feature type="region of interest" description="Disordered" evidence="6">
    <location>
        <begin position="728"/>
        <end position="800"/>
    </location>
</feature>
<dbReference type="Gene3D" id="1.20.120.560">
    <property type="entry name" value="alix/aip1 in complex with the ypdl late domain"/>
    <property type="match status" value="1"/>
</dbReference>
<dbReference type="InterPro" id="IPR038499">
    <property type="entry name" value="BRO1_sf"/>
</dbReference>